<keyword evidence="1" id="KW-0808">Transferase</keyword>
<dbReference type="SUPFAM" id="SSF55729">
    <property type="entry name" value="Acyl-CoA N-acyltransferases (Nat)"/>
    <property type="match status" value="1"/>
</dbReference>
<sequence length="160" mass="17649">MRLFLISVPWDDPRGARLRCAHEKEMVRRYGADFEAGPAPSAADVDAFLIAVEGQSGQALGCGALRGLDPGAAEVKRMYVVPSWRGRRLGEHLLRRLETVAVESGATRMLLETGARQPESIRLYERCGYRRVANFGPYVDRAGSLCYERALVPVTPTTTV</sequence>
<dbReference type="RefSeq" id="WP_344975571.1">
    <property type="nucleotide sequence ID" value="NZ_BAABDD010000031.1"/>
</dbReference>
<feature type="domain" description="N-acetyltransferase" evidence="3">
    <location>
        <begin position="16"/>
        <end position="152"/>
    </location>
</feature>
<dbReference type="PROSITE" id="PS51186">
    <property type="entry name" value="GNAT"/>
    <property type="match status" value="1"/>
</dbReference>
<dbReference type="EMBL" id="BAABDD010000031">
    <property type="protein sequence ID" value="GAA3760685.1"/>
    <property type="molecule type" value="Genomic_DNA"/>
</dbReference>
<evidence type="ECO:0000256" key="1">
    <source>
        <dbReference type="ARBA" id="ARBA00022679"/>
    </source>
</evidence>
<protein>
    <submittedName>
        <fullName evidence="4">GNAT family N-acetyltransferase</fullName>
    </submittedName>
</protein>
<organism evidence="4 5">
    <name type="scientific">Salinactinospora qingdaonensis</name>
    <dbReference type="NCBI Taxonomy" id="702744"/>
    <lineage>
        <taxon>Bacteria</taxon>
        <taxon>Bacillati</taxon>
        <taxon>Actinomycetota</taxon>
        <taxon>Actinomycetes</taxon>
        <taxon>Streptosporangiales</taxon>
        <taxon>Nocardiopsidaceae</taxon>
        <taxon>Salinactinospora</taxon>
    </lineage>
</organism>
<dbReference type="Proteomes" id="UP001500908">
    <property type="component" value="Unassembled WGS sequence"/>
</dbReference>
<dbReference type="InterPro" id="IPR000182">
    <property type="entry name" value="GNAT_dom"/>
</dbReference>
<dbReference type="InterPro" id="IPR016181">
    <property type="entry name" value="Acyl_CoA_acyltransferase"/>
</dbReference>
<proteinExistence type="predicted"/>
<name>A0ABP7GCC5_9ACTN</name>
<evidence type="ECO:0000256" key="2">
    <source>
        <dbReference type="ARBA" id="ARBA00023315"/>
    </source>
</evidence>
<evidence type="ECO:0000259" key="3">
    <source>
        <dbReference type="PROSITE" id="PS51186"/>
    </source>
</evidence>
<reference evidence="5" key="1">
    <citation type="journal article" date="2019" name="Int. J. Syst. Evol. Microbiol.">
        <title>The Global Catalogue of Microorganisms (GCM) 10K type strain sequencing project: providing services to taxonomists for standard genome sequencing and annotation.</title>
        <authorList>
            <consortium name="The Broad Institute Genomics Platform"/>
            <consortium name="The Broad Institute Genome Sequencing Center for Infectious Disease"/>
            <person name="Wu L."/>
            <person name="Ma J."/>
        </authorList>
    </citation>
    <scope>NUCLEOTIDE SEQUENCE [LARGE SCALE GENOMIC DNA]</scope>
    <source>
        <strain evidence="5">JCM 17137</strain>
    </source>
</reference>
<dbReference type="InterPro" id="IPR050832">
    <property type="entry name" value="Bact_Acetyltransf"/>
</dbReference>
<keyword evidence="2" id="KW-0012">Acyltransferase</keyword>
<dbReference type="PANTHER" id="PTHR43877:SF2">
    <property type="entry name" value="AMINOALKYLPHOSPHONATE N-ACETYLTRANSFERASE-RELATED"/>
    <property type="match status" value="1"/>
</dbReference>
<evidence type="ECO:0000313" key="5">
    <source>
        <dbReference type="Proteomes" id="UP001500908"/>
    </source>
</evidence>
<gene>
    <name evidence="4" type="ORF">GCM10022402_43170</name>
</gene>
<dbReference type="CDD" id="cd04301">
    <property type="entry name" value="NAT_SF"/>
    <property type="match status" value="1"/>
</dbReference>
<comment type="caution">
    <text evidence="4">The sequence shown here is derived from an EMBL/GenBank/DDBJ whole genome shotgun (WGS) entry which is preliminary data.</text>
</comment>
<dbReference type="Pfam" id="PF00583">
    <property type="entry name" value="Acetyltransf_1"/>
    <property type="match status" value="1"/>
</dbReference>
<dbReference type="PANTHER" id="PTHR43877">
    <property type="entry name" value="AMINOALKYLPHOSPHONATE N-ACETYLTRANSFERASE-RELATED-RELATED"/>
    <property type="match status" value="1"/>
</dbReference>
<keyword evidence="5" id="KW-1185">Reference proteome</keyword>
<dbReference type="Gene3D" id="3.40.630.30">
    <property type="match status" value="1"/>
</dbReference>
<evidence type="ECO:0000313" key="4">
    <source>
        <dbReference type="EMBL" id="GAA3760685.1"/>
    </source>
</evidence>
<accession>A0ABP7GCC5</accession>